<accession>A0A9Q4HJN2</accession>
<comment type="similarity">
    <text evidence="1 2">Belongs to the small heat shock protein (HSP20) family.</text>
</comment>
<evidence type="ECO:0000256" key="2">
    <source>
        <dbReference type="RuleBase" id="RU003616"/>
    </source>
</evidence>
<evidence type="ECO:0000313" key="4">
    <source>
        <dbReference type="EMBL" id="MCY8459088.1"/>
    </source>
</evidence>
<organism evidence="4 5">
    <name type="scientific">Bacillus spizizenii</name>
    <name type="common">Bacillus subtilis subsp. spizizenii</name>
    <dbReference type="NCBI Taxonomy" id="96241"/>
    <lineage>
        <taxon>Bacteria</taxon>
        <taxon>Bacillati</taxon>
        <taxon>Bacillota</taxon>
        <taxon>Bacilli</taxon>
        <taxon>Bacillales</taxon>
        <taxon>Bacillaceae</taxon>
        <taxon>Bacillus</taxon>
    </lineage>
</organism>
<dbReference type="InterPro" id="IPR008978">
    <property type="entry name" value="HSP20-like_chaperone"/>
</dbReference>
<gene>
    <name evidence="4" type="ORF">MOC89_19860</name>
</gene>
<proteinExistence type="inferred from homology"/>
<dbReference type="Pfam" id="PF00011">
    <property type="entry name" value="HSP20"/>
    <property type="match status" value="1"/>
</dbReference>
<dbReference type="InterPro" id="IPR002068">
    <property type="entry name" value="A-crystallin/Hsp20_dom"/>
</dbReference>
<dbReference type="AlphaFoldDB" id="A0A9Q4HJN2"/>
<dbReference type="Gene3D" id="2.60.40.790">
    <property type="match status" value="1"/>
</dbReference>
<feature type="domain" description="SHSP" evidence="3">
    <location>
        <begin position="34"/>
        <end position="144"/>
    </location>
</feature>
<reference evidence="4" key="1">
    <citation type="submission" date="2022-02" db="EMBL/GenBank/DDBJ databases">
        <title>Crop Bioprotection Bacillus Genome Sequencing.</title>
        <authorList>
            <person name="Dunlap C."/>
        </authorList>
    </citation>
    <scope>NUCLEOTIDE SEQUENCE</scope>
    <source>
        <strain evidence="4">WR1O2A-53</strain>
    </source>
</reference>
<dbReference type="SUPFAM" id="SSF49764">
    <property type="entry name" value="HSP20-like chaperones"/>
    <property type="match status" value="1"/>
</dbReference>
<name>A0A9Q4HJN2_BACSC</name>
<protein>
    <submittedName>
        <fullName evidence="4">Hsp20/alpha crystallin family protein</fullName>
    </submittedName>
</protein>
<dbReference type="PROSITE" id="PS01031">
    <property type="entry name" value="SHSP"/>
    <property type="match status" value="1"/>
</dbReference>
<sequence length="144" mass="17155">MDIEKIRKWLEITNEYKQSDFWTNVLKHKAPEQFFDSDTYTFVYDFYQDEENNFIIVEMPGVYEEELTIRLISKTQLLIKGTITPVFPAEMEVLRERYYGEIERTIQLPEATESHLLQLQLLNGLLHISYPRQVETIAFDKGLL</sequence>
<evidence type="ECO:0000256" key="1">
    <source>
        <dbReference type="PROSITE-ProRule" id="PRU00285"/>
    </source>
</evidence>
<evidence type="ECO:0000313" key="5">
    <source>
        <dbReference type="Proteomes" id="UP001078573"/>
    </source>
</evidence>
<evidence type="ECO:0000259" key="3">
    <source>
        <dbReference type="PROSITE" id="PS01031"/>
    </source>
</evidence>
<dbReference type="EMBL" id="JALAPQ010000032">
    <property type="protein sequence ID" value="MCY8459088.1"/>
    <property type="molecule type" value="Genomic_DNA"/>
</dbReference>
<comment type="caution">
    <text evidence="4">The sequence shown here is derived from an EMBL/GenBank/DDBJ whole genome shotgun (WGS) entry which is preliminary data.</text>
</comment>
<dbReference type="Proteomes" id="UP001078573">
    <property type="component" value="Unassembled WGS sequence"/>
</dbReference>
<dbReference type="CDD" id="cd06464">
    <property type="entry name" value="ACD_sHsps-like"/>
    <property type="match status" value="1"/>
</dbReference>